<keyword evidence="1" id="KW-0732">Signal</keyword>
<organism evidence="2 3">
    <name type="scientific">Silvimonas amylolytica</name>
    <dbReference type="NCBI Taxonomy" id="449663"/>
    <lineage>
        <taxon>Bacteria</taxon>
        <taxon>Pseudomonadati</taxon>
        <taxon>Pseudomonadota</taxon>
        <taxon>Betaproteobacteria</taxon>
        <taxon>Neisseriales</taxon>
        <taxon>Chitinibacteraceae</taxon>
        <taxon>Silvimonas</taxon>
    </lineage>
</organism>
<evidence type="ECO:0000313" key="3">
    <source>
        <dbReference type="Proteomes" id="UP000621859"/>
    </source>
</evidence>
<dbReference type="Gene3D" id="1.25.40.10">
    <property type="entry name" value="Tetratricopeptide repeat domain"/>
    <property type="match status" value="1"/>
</dbReference>
<accession>A0ABQ2PGJ2</accession>
<evidence type="ECO:0008006" key="4">
    <source>
        <dbReference type="Google" id="ProtNLM"/>
    </source>
</evidence>
<name>A0ABQ2PGJ2_9NEIS</name>
<dbReference type="InterPro" id="IPR011990">
    <property type="entry name" value="TPR-like_helical_dom_sf"/>
</dbReference>
<comment type="caution">
    <text evidence="2">The sequence shown here is derived from an EMBL/GenBank/DDBJ whole genome shotgun (WGS) entry which is preliminary data.</text>
</comment>
<evidence type="ECO:0000256" key="1">
    <source>
        <dbReference type="SAM" id="SignalP"/>
    </source>
</evidence>
<reference evidence="3" key="1">
    <citation type="journal article" date="2019" name="Int. J. Syst. Evol. Microbiol.">
        <title>The Global Catalogue of Microorganisms (GCM) 10K type strain sequencing project: providing services to taxonomists for standard genome sequencing and annotation.</title>
        <authorList>
            <consortium name="The Broad Institute Genomics Platform"/>
            <consortium name="The Broad Institute Genome Sequencing Center for Infectious Disease"/>
            <person name="Wu L."/>
            <person name="Ma J."/>
        </authorList>
    </citation>
    <scope>NUCLEOTIDE SEQUENCE [LARGE SCALE GENOMIC DNA]</scope>
    <source>
        <strain evidence="3">CGMCC 1.8860</strain>
    </source>
</reference>
<dbReference type="Proteomes" id="UP000621859">
    <property type="component" value="Unassembled WGS sequence"/>
</dbReference>
<feature type="signal peptide" evidence="1">
    <location>
        <begin position="1"/>
        <end position="25"/>
    </location>
</feature>
<keyword evidence="3" id="KW-1185">Reference proteome</keyword>
<evidence type="ECO:0000313" key="2">
    <source>
        <dbReference type="EMBL" id="GGP24506.1"/>
    </source>
</evidence>
<dbReference type="RefSeq" id="WP_188688039.1">
    <property type="nucleotide sequence ID" value="NZ_BMLY01000001.1"/>
</dbReference>
<dbReference type="PROSITE" id="PS51257">
    <property type="entry name" value="PROKAR_LIPOPROTEIN"/>
    <property type="match status" value="1"/>
</dbReference>
<feature type="chain" id="PRO_5046262137" description="Tetratricopeptide repeat-containing protein" evidence="1">
    <location>
        <begin position="26"/>
        <end position="274"/>
    </location>
</feature>
<proteinExistence type="predicted"/>
<dbReference type="EMBL" id="BMLY01000001">
    <property type="protein sequence ID" value="GGP24506.1"/>
    <property type="molecule type" value="Genomic_DNA"/>
</dbReference>
<sequence>MRHFLTDIAASTVLVFLLTACGSAAAPQTPASVLATQAHEAMVSAHRASQQQRWEDAAAQWQMALRLFQAMDDWDGQGEARLGLAYAQSKMHQSAAAAKTLAPMDSSLFRPAQRGQASYQLALLAMPDTHAATAALQRARSVCGVDCAITPQLDNLTARIYLQEGDASSALALANGVLAKGEGVPAVERAHALRLIAQIQLQQNRPAAGWQSLQQGIALDRVLANPVWLADDFALQLALAEALSDQVLGQDARVRLRSVCEAVSAPACEAASAR</sequence>
<protein>
    <recommendedName>
        <fullName evidence="4">Tetratricopeptide repeat-containing protein</fullName>
    </recommendedName>
</protein>
<gene>
    <name evidence="2" type="ORF">GCM10010971_03250</name>
</gene>